<evidence type="ECO:0000256" key="3">
    <source>
        <dbReference type="ARBA" id="ARBA00005201"/>
    </source>
</evidence>
<evidence type="ECO:0000256" key="1">
    <source>
        <dbReference type="ARBA" id="ARBA00002121"/>
    </source>
</evidence>
<dbReference type="GO" id="GO:0008531">
    <property type="term" value="F:riboflavin kinase activity"/>
    <property type="evidence" value="ECO:0007669"/>
    <property type="project" value="UniProtKB-UniRule"/>
</dbReference>
<dbReference type="FunFam" id="2.40.30.30:FF:000003">
    <property type="entry name" value="Riboflavin biosynthesis protein"/>
    <property type="match status" value="1"/>
</dbReference>
<comment type="function">
    <text evidence="1">Catalyzes the phosphorylation of riboflavin to FMN followed by the adenylation of FMN to FAD.</text>
</comment>
<dbReference type="EC" id="2.7.7.2" evidence="15"/>
<dbReference type="InterPro" id="IPR015865">
    <property type="entry name" value="Riboflavin_kinase_bac/euk"/>
</dbReference>
<keyword evidence="6 15" id="KW-0808">Transferase</keyword>
<evidence type="ECO:0000256" key="9">
    <source>
        <dbReference type="ARBA" id="ARBA00022777"/>
    </source>
</evidence>
<evidence type="ECO:0000259" key="16">
    <source>
        <dbReference type="SMART" id="SM00904"/>
    </source>
</evidence>
<evidence type="ECO:0000256" key="4">
    <source>
        <dbReference type="ARBA" id="ARBA00022630"/>
    </source>
</evidence>
<dbReference type="SMART" id="SM00904">
    <property type="entry name" value="Flavokinase"/>
    <property type="match status" value="1"/>
</dbReference>
<keyword evidence="18" id="KW-1185">Reference proteome</keyword>
<dbReference type="Gene3D" id="2.40.30.30">
    <property type="entry name" value="Riboflavin kinase-like"/>
    <property type="match status" value="1"/>
</dbReference>
<keyword evidence="10 15" id="KW-0274">FAD</keyword>
<organism evidence="17 18">
    <name type="scientific">Maricaulis maris (strain MCS10)</name>
    <name type="common">Caulobacter maris</name>
    <dbReference type="NCBI Taxonomy" id="394221"/>
    <lineage>
        <taxon>Bacteria</taxon>
        <taxon>Pseudomonadati</taxon>
        <taxon>Pseudomonadota</taxon>
        <taxon>Alphaproteobacteria</taxon>
        <taxon>Maricaulales</taxon>
        <taxon>Maricaulaceae</taxon>
        <taxon>Maricaulis</taxon>
    </lineage>
</organism>
<dbReference type="FunFam" id="3.40.50.620:FF:000021">
    <property type="entry name" value="Riboflavin biosynthesis protein"/>
    <property type="match status" value="1"/>
</dbReference>
<dbReference type="EC" id="2.7.1.26" evidence="15"/>
<dbReference type="NCBIfam" id="NF004160">
    <property type="entry name" value="PRK05627.1-3"/>
    <property type="match status" value="1"/>
</dbReference>
<evidence type="ECO:0000256" key="10">
    <source>
        <dbReference type="ARBA" id="ARBA00022827"/>
    </source>
</evidence>
<dbReference type="PIRSF" id="PIRSF004491">
    <property type="entry name" value="FAD_Synth"/>
    <property type="match status" value="1"/>
</dbReference>
<dbReference type="InterPro" id="IPR023465">
    <property type="entry name" value="Riboflavin_kinase_dom_sf"/>
</dbReference>
<evidence type="ECO:0000256" key="12">
    <source>
        <dbReference type="ARBA" id="ARBA00023268"/>
    </source>
</evidence>
<dbReference type="InterPro" id="IPR014729">
    <property type="entry name" value="Rossmann-like_a/b/a_fold"/>
</dbReference>
<evidence type="ECO:0000256" key="2">
    <source>
        <dbReference type="ARBA" id="ARBA00004726"/>
    </source>
</evidence>
<evidence type="ECO:0000313" key="17">
    <source>
        <dbReference type="EMBL" id="ABI64905.1"/>
    </source>
</evidence>
<dbReference type="PANTHER" id="PTHR22749:SF6">
    <property type="entry name" value="RIBOFLAVIN KINASE"/>
    <property type="match status" value="1"/>
</dbReference>
<evidence type="ECO:0000256" key="5">
    <source>
        <dbReference type="ARBA" id="ARBA00022643"/>
    </source>
</evidence>
<keyword evidence="11 15" id="KW-0067">ATP-binding</keyword>
<dbReference type="InterPro" id="IPR002606">
    <property type="entry name" value="Riboflavin_kinase_bac"/>
</dbReference>
<gene>
    <name evidence="17" type="ordered locus">Mmar10_0612</name>
</gene>
<name>Q0AS32_MARMM</name>
<dbReference type="UniPathway" id="UPA00277">
    <property type="reaction ID" value="UER00407"/>
</dbReference>
<dbReference type="RefSeq" id="WP_011642552.1">
    <property type="nucleotide sequence ID" value="NC_008347.1"/>
</dbReference>
<keyword evidence="5 15" id="KW-0288">FMN</keyword>
<evidence type="ECO:0000256" key="11">
    <source>
        <dbReference type="ARBA" id="ARBA00022840"/>
    </source>
</evidence>
<dbReference type="Pfam" id="PF01687">
    <property type="entry name" value="Flavokinase"/>
    <property type="match status" value="1"/>
</dbReference>
<feature type="domain" description="Riboflavin kinase" evidence="16">
    <location>
        <begin position="183"/>
        <end position="308"/>
    </location>
</feature>
<dbReference type="PANTHER" id="PTHR22749">
    <property type="entry name" value="RIBOFLAVIN KINASE/FMN ADENYLYLTRANSFERASE"/>
    <property type="match status" value="1"/>
</dbReference>
<evidence type="ECO:0000313" key="18">
    <source>
        <dbReference type="Proteomes" id="UP000001964"/>
    </source>
</evidence>
<dbReference type="SUPFAM" id="SSF52374">
    <property type="entry name" value="Nucleotidylyl transferase"/>
    <property type="match status" value="1"/>
</dbReference>
<dbReference type="GO" id="GO:0009398">
    <property type="term" value="P:FMN biosynthetic process"/>
    <property type="evidence" value="ECO:0007669"/>
    <property type="project" value="UniProtKB-UniRule"/>
</dbReference>
<dbReference type="Pfam" id="PF06574">
    <property type="entry name" value="FAD_syn"/>
    <property type="match status" value="1"/>
</dbReference>
<dbReference type="GO" id="GO:0006747">
    <property type="term" value="P:FAD biosynthetic process"/>
    <property type="evidence" value="ECO:0007669"/>
    <property type="project" value="UniProtKB-UniRule"/>
</dbReference>
<keyword evidence="4 15" id="KW-0285">Flavoprotein</keyword>
<reference evidence="17 18" key="1">
    <citation type="submission" date="2006-08" db="EMBL/GenBank/DDBJ databases">
        <title>Complete sequence of Maricaulis maris MCS10.</title>
        <authorList>
            <consortium name="US DOE Joint Genome Institute"/>
            <person name="Copeland A."/>
            <person name="Lucas S."/>
            <person name="Lapidus A."/>
            <person name="Barry K."/>
            <person name="Detter J.C."/>
            <person name="Glavina del Rio T."/>
            <person name="Hammon N."/>
            <person name="Israni S."/>
            <person name="Dalin E."/>
            <person name="Tice H."/>
            <person name="Pitluck S."/>
            <person name="Saunders E."/>
            <person name="Brettin T."/>
            <person name="Bruce D."/>
            <person name="Han C."/>
            <person name="Tapia R."/>
            <person name="Gilna P."/>
            <person name="Schmutz J."/>
            <person name="Larimer F."/>
            <person name="Land M."/>
            <person name="Hauser L."/>
            <person name="Kyrpides N."/>
            <person name="Mikhailova N."/>
            <person name="Viollier P."/>
            <person name="Stephens C."/>
            <person name="Richardson P."/>
        </authorList>
    </citation>
    <scope>NUCLEOTIDE SEQUENCE [LARGE SCALE GENOMIC DNA]</scope>
    <source>
        <strain evidence="17 18">MCS10</strain>
    </source>
</reference>
<dbReference type="AlphaFoldDB" id="Q0AS32"/>
<evidence type="ECO:0000256" key="15">
    <source>
        <dbReference type="PIRNR" id="PIRNR004491"/>
    </source>
</evidence>
<dbReference type="GO" id="GO:0009231">
    <property type="term" value="P:riboflavin biosynthetic process"/>
    <property type="evidence" value="ECO:0007669"/>
    <property type="project" value="InterPro"/>
</dbReference>
<dbReference type="eggNOG" id="COG0196">
    <property type="taxonomic scope" value="Bacteria"/>
</dbReference>
<keyword evidence="9 15" id="KW-0418">Kinase</keyword>
<keyword evidence="12" id="KW-0511">Multifunctional enzyme</keyword>
<comment type="catalytic activity">
    <reaction evidence="13 15">
        <text>riboflavin + ATP = FMN + ADP + H(+)</text>
        <dbReference type="Rhea" id="RHEA:14357"/>
        <dbReference type="ChEBI" id="CHEBI:15378"/>
        <dbReference type="ChEBI" id="CHEBI:30616"/>
        <dbReference type="ChEBI" id="CHEBI:57986"/>
        <dbReference type="ChEBI" id="CHEBI:58210"/>
        <dbReference type="ChEBI" id="CHEBI:456216"/>
        <dbReference type="EC" id="2.7.1.26"/>
    </reaction>
</comment>
<evidence type="ECO:0000256" key="7">
    <source>
        <dbReference type="ARBA" id="ARBA00022695"/>
    </source>
</evidence>
<comment type="catalytic activity">
    <reaction evidence="14 15">
        <text>FMN + ATP + H(+) = FAD + diphosphate</text>
        <dbReference type="Rhea" id="RHEA:17237"/>
        <dbReference type="ChEBI" id="CHEBI:15378"/>
        <dbReference type="ChEBI" id="CHEBI:30616"/>
        <dbReference type="ChEBI" id="CHEBI:33019"/>
        <dbReference type="ChEBI" id="CHEBI:57692"/>
        <dbReference type="ChEBI" id="CHEBI:58210"/>
        <dbReference type="EC" id="2.7.7.2"/>
    </reaction>
</comment>
<sequence length="314" mass="33318">MKVLRGHSGLPQDDRGAVIALGNFDGVHMGHRHVIGLAADLAQSLDAPLGAALFDPHPRRFFAPDAPAFRLMGTGRRNRILESLGVQQLHVLPFSMGMARMTPADFVDTVLAGGLGIAGIVTGEDFRFGAGRTGATDDLARLCAGHGIKTAFAELHGNGADKVSSTRIRKAIHDGDMQAAATLLGTPWAVEGVVRRGDQRGRTIGFPTANLTLGDYVRPDYGVYAVRVGIDGDTPSLAGVANIGKRPTVDGATELLEVHLLDWSGDLYGRTLEVEFFDHLRSEKRFDGLDALKVQIAEDAAAARRVLSALSGPA</sequence>
<dbReference type="NCBIfam" id="TIGR00083">
    <property type="entry name" value="ribF"/>
    <property type="match status" value="1"/>
</dbReference>
<dbReference type="InterPro" id="IPR015864">
    <property type="entry name" value="FAD_synthase"/>
</dbReference>
<keyword evidence="7 15" id="KW-0548">Nucleotidyltransferase</keyword>
<evidence type="ECO:0000256" key="14">
    <source>
        <dbReference type="ARBA" id="ARBA00049494"/>
    </source>
</evidence>
<dbReference type="OrthoDB" id="9803667at2"/>
<evidence type="ECO:0000256" key="8">
    <source>
        <dbReference type="ARBA" id="ARBA00022741"/>
    </source>
</evidence>
<dbReference type="HOGENOM" id="CLU_048437_0_1_5"/>
<evidence type="ECO:0000256" key="6">
    <source>
        <dbReference type="ARBA" id="ARBA00022679"/>
    </source>
</evidence>
<comment type="similarity">
    <text evidence="15">Belongs to the ribF family.</text>
</comment>
<dbReference type="EMBL" id="CP000449">
    <property type="protein sequence ID" value="ABI64905.1"/>
    <property type="molecule type" value="Genomic_DNA"/>
</dbReference>
<keyword evidence="8 15" id="KW-0547">Nucleotide-binding</keyword>
<dbReference type="CDD" id="cd02064">
    <property type="entry name" value="FAD_synthetase_N"/>
    <property type="match status" value="1"/>
</dbReference>
<dbReference type="KEGG" id="mmr:Mmar10_0612"/>
<dbReference type="STRING" id="394221.Mmar10_0612"/>
<comment type="pathway">
    <text evidence="3 15">Cofactor biosynthesis; FMN biosynthesis; FMN from riboflavin (ATP route): step 1/1.</text>
</comment>
<accession>Q0AS32</accession>
<dbReference type="SUPFAM" id="SSF82114">
    <property type="entry name" value="Riboflavin kinase-like"/>
    <property type="match status" value="1"/>
</dbReference>
<dbReference type="GO" id="GO:0003919">
    <property type="term" value="F:FMN adenylyltransferase activity"/>
    <property type="evidence" value="ECO:0007669"/>
    <property type="project" value="UniProtKB-UniRule"/>
</dbReference>
<dbReference type="Proteomes" id="UP000001964">
    <property type="component" value="Chromosome"/>
</dbReference>
<comment type="pathway">
    <text evidence="2 15">Cofactor biosynthesis; FAD biosynthesis; FAD from FMN: step 1/1.</text>
</comment>
<proteinExistence type="inferred from homology"/>
<dbReference type="InterPro" id="IPR023468">
    <property type="entry name" value="Riboflavin_kinase"/>
</dbReference>
<evidence type="ECO:0000256" key="13">
    <source>
        <dbReference type="ARBA" id="ARBA00047880"/>
    </source>
</evidence>
<dbReference type="UniPathway" id="UPA00276">
    <property type="reaction ID" value="UER00406"/>
</dbReference>
<protein>
    <recommendedName>
        <fullName evidence="15">Riboflavin biosynthesis protein</fullName>
    </recommendedName>
    <domain>
        <recommendedName>
            <fullName evidence="15">Riboflavin kinase</fullName>
            <ecNumber evidence="15">2.7.1.26</ecNumber>
        </recommendedName>
        <alternativeName>
            <fullName evidence="15">Flavokinase</fullName>
        </alternativeName>
    </domain>
    <domain>
        <recommendedName>
            <fullName evidence="15">FMN adenylyltransferase</fullName>
            <ecNumber evidence="15">2.7.7.2</ecNumber>
        </recommendedName>
        <alternativeName>
            <fullName evidence="15">FAD pyrophosphorylase</fullName>
        </alternativeName>
        <alternativeName>
            <fullName evidence="15">FAD synthase</fullName>
        </alternativeName>
    </domain>
</protein>
<dbReference type="Gene3D" id="3.40.50.620">
    <property type="entry name" value="HUPs"/>
    <property type="match status" value="1"/>
</dbReference>
<dbReference type="GO" id="GO:0005524">
    <property type="term" value="F:ATP binding"/>
    <property type="evidence" value="ECO:0007669"/>
    <property type="project" value="UniProtKB-UniRule"/>
</dbReference>